<dbReference type="Pfam" id="PF13365">
    <property type="entry name" value="Trypsin_2"/>
    <property type="match status" value="1"/>
</dbReference>
<protein>
    <submittedName>
        <fullName evidence="3">Protein FAM111B</fullName>
    </submittedName>
</protein>
<dbReference type="GO" id="GO:0006260">
    <property type="term" value="P:DNA replication"/>
    <property type="evidence" value="ECO:0007669"/>
    <property type="project" value="TreeGrafter"/>
</dbReference>
<accession>A0A6P3RSU1</accession>
<sequence length="639" mass="72887">MKQIWAGAPVAPSPSDTGECSGTSALQSDAHEREAALKIPKPNPSNGEKRYFTFNLHKSSKQSDWSELTAYGELHENIYSALRANVDFSTRMQDCFNKNIIVYEEKTMKGYINLGMPLKCLPPDSHCTITVGQKISDQEAHQILRQCENPDIDYILFRVVAVGKTTKKITKLGELHKHGRALCIYASKGETVQEALCKDGRFRSDLEELQWKLREGHKKVYGKQSPVEAVAGKVLELDIPTKRSVGKGTGKNTNQENDDGTDGVCPRARMQAEVQTHEPGEDGETEDVEHDRDEVLSPRSLGHDIKGKRHRTMARMRKYYDYGYCISKKYIKLNSRFRQRPHLGMLYITEWDLGKEAADLWLKNIQILGIGIMKQYPNFSKEALQMKEYFQEERREENLSSLQQFNIYKEYFGKVTSTSTSIATYEHLTKLSVSVGFIIWEHNGRRVNGTCFVFNEGYIFTCRHIIQFMLGEGKDLHLWPDISKYARVNFTYKGSCPPAADWFSVEQWIRVSDDNLDYAILKLRDRGNGFPPGLVGQISSPPSDGLVYIIGHPEGQNKKLDNCAVIPLQKRLEKYPEQHREELRKWYSPILNACPMFTRRSFLRELWSSDTLSYDTCFSDGSSGSPVFSASGKLDCYAH</sequence>
<dbReference type="PANTHER" id="PTHR14389">
    <property type="entry name" value="SI:CH1073-475A24.1"/>
    <property type="match status" value="1"/>
</dbReference>
<dbReference type="Gene3D" id="2.40.10.120">
    <property type="match status" value="1"/>
</dbReference>
<dbReference type="RefSeq" id="XP_011385910.1">
    <property type="nucleotide sequence ID" value="XM_011387608.2"/>
</dbReference>
<dbReference type="InterPro" id="IPR009003">
    <property type="entry name" value="Peptidase_S1_PA"/>
</dbReference>
<feature type="compositionally biased region" description="Polar residues" evidence="1">
    <location>
        <begin position="14"/>
        <end position="27"/>
    </location>
</feature>
<feature type="compositionally biased region" description="Basic and acidic residues" evidence="1">
    <location>
        <begin position="289"/>
        <end position="305"/>
    </location>
</feature>
<dbReference type="GO" id="GO:0005634">
    <property type="term" value="C:nucleus"/>
    <property type="evidence" value="ECO:0007669"/>
    <property type="project" value="TreeGrafter"/>
</dbReference>
<evidence type="ECO:0000313" key="3">
    <source>
        <dbReference type="RefSeq" id="XP_011385910.1"/>
    </source>
</evidence>
<dbReference type="Proteomes" id="UP000515202">
    <property type="component" value="Unplaced"/>
</dbReference>
<feature type="region of interest" description="Disordered" evidence="1">
    <location>
        <begin position="242"/>
        <end position="307"/>
    </location>
</feature>
<evidence type="ECO:0000256" key="1">
    <source>
        <dbReference type="SAM" id="MobiDB-lite"/>
    </source>
</evidence>
<dbReference type="PANTHER" id="PTHR14389:SF4">
    <property type="entry name" value="SERINE PROTEASE FAM111B"/>
    <property type="match status" value="1"/>
</dbReference>
<evidence type="ECO:0000313" key="2">
    <source>
        <dbReference type="Proteomes" id="UP000515202"/>
    </source>
</evidence>
<feature type="region of interest" description="Disordered" evidence="1">
    <location>
        <begin position="1"/>
        <end position="48"/>
    </location>
</feature>
<dbReference type="KEGG" id="pvp:105311675"/>
<feature type="non-terminal residue" evidence="3">
    <location>
        <position position="639"/>
    </location>
</feature>
<dbReference type="OrthoDB" id="10025068at2759"/>
<keyword evidence="2" id="KW-1185">Reference proteome</keyword>
<proteinExistence type="predicted"/>
<reference evidence="3" key="1">
    <citation type="submission" date="2025-08" db="UniProtKB">
        <authorList>
            <consortium name="RefSeq"/>
        </authorList>
    </citation>
    <scope>IDENTIFICATION</scope>
    <source>
        <tissue evidence="3">Kidney</tissue>
    </source>
</reference>
<dbReference type="AlphaFoldDB" id="A0A6P3RSU1"/>
<organism evidence="2 3">
    <name type="scientific">Pteropus vampyrus</name>
    <name type="common">Large flying fox</name>
    <dbReference type="NCBI Taxonomy" id="132908"/>
    <lineage>
        <taxon>Eukaryota</taxon>
        <taxon>Metazoa</taxon>
        <taxon>Chordata</taxon>
        <taxon>Craniata</taxon>
        <taxon>Vertebrata</taxon>
        <taxon>Euteleostomi</taxon>
        <taxon>Mammalia</taxon>
        <taxon>Eutheria</taxon>
        <taxon>Laurasiatheria</taxon>
        <taxon>Chiroptera</taxon>
        <taxon>Yinpterochiroptera</taxon>
        <taxon>Pteropodoidea</taxon>
        <taxon>Pteropodidae</taxon>
        <taxon>Pteropodinae</taxon>
        <taxon>Pteropus</taxon>
    </lineage>
</organism>
<name>A0A6P3RSU1_PTEVA</name>
<dbReference type="GO" id="GO:0000785">
    <property type="term" value="C:chromatin"/>
    <property type="evidence" value="ECO:0007669"/>
    <property type="project" value="TreeGrafter"/>
</dbReference>
<dbReference type="CTD" id="374393"/>
<dbReference type="SUPFAM" id="SSF50494">
    <property type="entry name" value="Trypsin-like serine proteases"/>
    <property type="match status" value="1"/>
</dbReference>
<dbReference type="GeneID" id="105311675"/>
<gene>
    <name evidence="3" type="primary">FAM111B</name>
</gene>